<evidence type="ECO:0000313" key="3">
    <source>
        <dbReference type="EMBL" id="KAB5534260.1"/>
    </source>
</evidence>
<dbReference type="AlphaFoldDB" id="A0A5N5KUY4"/>
<dbReference type="EMBL" id="VDCV01000011">
    <property type="protein sequence ID" value="KAB5534260.1"/>
    <property type="molecule type" value="Genomic_DNA"/>
</dbReference>
<dbReference type="PANTHER" id="PTHR33137:SF4">
    <property type="entry name" value="MEDIATOR OF RNA POLYMERASE II TRANSCRIPTION SUBUNIT 15A-RELATED"/>
    <property type="match status" value="1"/>
</dbReference>
<evidence type="ECO:0000313" key="4">
    <source>
        <dbReference type="Proteomes" id="UP000326939"/>
    </source>
</evidence>
<dbReference type="GO" id="GO:0031490">
    <property type="term" value="F:chromatin DNA binding"/>
    <property type="evidence" value="ECO:0007669"/>
    <property type="project" value="InterPro"/>
</dbReference>
<protein>
    <recommendedName>
        <fullName evidence="2">ARC105/Med15 mediator subunit C-terminal domain-containing protein</fullName>
    </recommendedName>
</protein>
<feature type="domain" description="ARC105/Med15 mediator subunit C-terminal" evidence="2">
    <location>
        <begin position="282"/>
        <end position="354"/>
    </location>
</feature>
<dbReference type="GO" id="GO:0003713">
    <property type="term" value="F:transcription coactivator activity"/>
    <property type="evidence" value="ECO:0007669"/>
    <property type="project" value="InterPro"/>
</dbReference>
<evidence type="ECO:0000256" key="1">
    <source>
        <dbReference type="SAM" id="Coils"/>
    </source>
</evidence>
<dbReference type="Proteomes" id="UP000326939">
    <property type="component" value="Chromosome 11"/>
</dbReference>
<feature type="coiled-coil region" evidence="1">
    <location>
        <begin position="72"/>
        <end position="99"/>
    </location>
</feature>
<proteinExistence type="predicted"/>
<gene>
    <name evidence="3" type="ORF">DKX38_017346</name>
</gene>
<comment type="caution">
    <text evidence="3">The sequence shown here is derived from an EMBL/GenBank/DDBJ whole genome shotgun (WGS) entry which is preliminary data.</text>
</comment>
<organism evidence="3 4">
    <name type="scientific">Salix brachista</name>
    <dbReference type="NCBI Taxonomy" id="2182728"/>
    <lineage>
        <taxon>Eukaryota</taxon>
        <taxon>Viridiplantae</taxon>
        <taxon>Streptophyta</taxon>
        <taxon>Embryophyta</taxon>
        <taxon>Tracheophyta</taxon>
        <taxon>Spermatophyta</taxon>
        <taxon>Magnoliopsida</taxon>
        <taxon>eudicotyledons</taxon>
        <taxon>Gunneridae</taxon>
        <taxon>Pentapetalae</taxon>
        <taxon>rosids</taxon>
        <taxon>fabids</taxon>
        <taxon>Malpighiales</taxon>
        <taxon>Salicaceae</taxon>
        <taxon>Saliceae</taxon>
        <taxon>Salix</taxon>
    </lineage>
</organism>
<dbReference type="InterPro" id="IPR044661">
    <property type="entry name" value="MED15a/b/c-like"/>
</dbReference>
<name>A0A5N5KUY4_9ROSI</name>
<reference evidence="4" key="1">
    <citation type="journal article" date="2019" name="Gigascience">
        <title>De novo genome assembly of the endangered Acer yangbiense, a plant species with extremely small populations endemic to Yunnan Province, China.</title>
        <authorList>
            <person name="Yang J."/>
            <person name="Wariss H.M."/>
            <person name="Tao L."/>
            <person name="Zhang R."/>
            <person name="Yun Q."/>
            <person name="Hollingsworth P."/>
            <person name="Dao Z."/>
            <person name="Luo G."/>
            <person name="Guo H."/>
            <person name="Ma Y."/>
            <person name="Sun W."/>
        </authorList>
    </citation>
    <scope>NUCLEOTIDE SEQUENCE [LARGE SCALE GENOMIC DNA]</scope>
    <source>
        <strain evidence="4">cv. br00</strain>
    </source>
</reference>
<evidence type="ECO:0000259" key="2">
    <source>
        <dbReference type="Pfam" id="PF21539"/>
    </source>
</evidence>
<accession>A0A5N5KUY4</accession>
<sequence>MAGGLLDDMVPPHPPLQQYLTEEDNMLTVPRHMLVLPGVSQHGINIAATPEDEKEKKRKIDAKYRLSCKIRKEELGINLQKLREENARLKRENRSCWEENNSMVEKLQSKEVAIGNLKREIGDSKRVFSNQKDLLETLSQNPFVQQLMLGPNQLEMVLLENERNMLCQNGKWDNWASERVELLNEIEKLRLRNMMLKMHNQALVDKMLNQNARRKHEKANHALLEEIRKINQRLIDTVVDISDEDVDSTAVAATAEGGEGTIVKCSFSAVALGPNLKSQYASAQMSPIQPLRLLVPTNYPDCSPILLDRFPVEVSKEYEDLSTKAKSRFSISLRSLSQPMSLGEIARTWDACARAVISEHAQQSGGGGTFSSKYGSWENCLSAA</sequence>
<dbReference type="InterPro" id="IPR048386">
    <property type="entry name" value="Med15_C"/>
</dbReference>
<keyword evidence="1" id="KW-0175">Coiled coil</keyword>
<dbReference type="PANTHER" id="PTHR33137">
    <property type="entry name" value="MEDIATOR OF RNA POLYMERASE II TRANSCRIPTION SUBUNIT 15A-RELATED"/>
    <property type="match status" value="1"/>
</dbReference>
<dbReference type="Pfam" id="PF21539">
    <property type="entry name" value="Med15_C"/>
    <property type="match status" value="1"/>
</dbReference>
<keyword evidence="4" id="KW-1185">Reference proteome</keyword>